<dbReference type="EMBL" id="JBGEWD010000014">
    <property type="protein sequence ID" value="MEY8001206.1"/>
    <property type="molecule type" value="Genomic_DNA"/>
</dbReference>
<gene>
    <name evidence="1" type="ORF">AB8U03_13575</name>
</gene>
<dbReference type="Proteomes" id="UP001564657">
    <property type="component" value="Unassembled WGS sequence"/>
</dbReference>
<keyword evidence="2" id="KW-1185">Reference proteome</keyword>
<evidence type="ECO:0008006" key="3">
    <source>
        <dbReference type="Google" id="ProtNLM"/>
    </source>
</evidence>
<organism evidence="1 2">
    <name type="scientific">Clostridium moutaii</name>
    <dbReference type="NCBI Taxonomy" id="3240932"/>
    <lineage>
        <taxon>Bacteria</taxon>
        <taxon>Bacillati</taxon>
        <taxon>Bacillota</taxon>
        <taxon>Clostridia</taxon>
        <taxon>Eubacteriales</taxon>
        <taxon>Clostridiaceae</taxon>
        <taxon>Clostridium</taxon>
    </lineage>
</organism>
<sequence length="112" mass="12788">MAKVYDIMNRLTNEKPTVKIDPEHEFVINNSKNKAILISELSKDTKLGEIERMDKVIEAALGKDALDYINSLDFSVKSTATIVNTIMAGISEEDLETIEKEAEKRKKEFRKR</sequence>
<evidence type="ECO:0000313" key="2">
    <source>
        <dbReference type="Proteomes" id="UP001564657"/>
    </source>
</evidence>
<reference evidence="1 2" key="1">
    <citation type="submission" date="2024-08" db="EMBL/GenBank/DDBJ databases">
        <title>Clostridium lapicellarii sp. nov., and Clostridium renhuaiense sp. nov., two species isolated from the mud in a fermentation cellar used for producing sauce-flavour Chinese liquors.</title>
        <authorList>
            <person name="Yang F."/>
            <person name="Wang H."/>
            <person name="Chen L.Q."/>
            <person name="Zhou N."/>
            <person name="Lu J.J."/>
            <person name="Pu X.X."/>
            <person name="Wan B."/>
            <person name="Wang L."/>
            <person name="Liu S.J."/>
        </authorList>
    </citation>
    <scope>NUCLEOTIDE SEQUENCE [LARGE SCALE GENOMIC DNA]</scope>
    <source>
        <strain evidence="1 2">MT-5</strain>
    </source>
</reference>
<evidence type="ECO:0000313" key="1">
    <source>
        <dbReference type="EMBL" id="MEY8001206.1"/>
    </source>
</evidence>
<protein>
    <recommendedName>
        <fullName evidence="3">Phage XkdN-like protein</fullName>
    </recommendedName>
</protein>
<comment type="caution">
    <text evidence="1">The sequence shown here is derived from an EMBL/GenBank/DDBJ whole genome shotgun (WGS) entry which is preliminary data.</text>
</comment>
<proteinExistence type="predicted"/>
<dbReference type="RefSeq" id="WP_369705100.1">
    <property type="nucleotide sequence ID" value="NZ_JBGEWD010000014.1"/>
</dbReference>
<accession>A0ABV4BQZ6</accession>
<name>A0ABV4BQZ6_9CLOT</name>